<gene>
    <name evidence="3" type="ORF">ACFSDA_08055</name>
</gene>
<comment type="caution">
    <text evidence="3">The sequence shown here is derived from an EMBL/GenBank/DDBJ whole genome shotgun (WGS) entry which is preliminary data.</text>
</comment>
<proteinExistence type="predicted"/>
<evidence type="ECO:0000256" key="1">
    <source>
        <dbReference type="SAM" id="Coils"/>
    </source>
</evidence>
<keyword evidence="2" id="KW-0812">Transmembrane</keyword>
<feature type="transmembrane region" description="Helical" evidence="2">
    <location>
        <begin position="98"/>
        <end position="121"/>
    </location>
</feature>
<keyword evidence="2" id="KW-0472">Membrane</keyword>
<feature type="coiled-coil region" evidence="1">
    <location>
        <begin position="58"/>
        <end position="89"/>
    </location>
</feature>
<dbReference type="RefSeq" id="WP_343904242.1">
    <property type="nucleotide sequence ID" value="NZ_BAAAIS010000002.1"/>
</dbReference>
<evidence type="ECO:0000313" key="4">
    <source>
        <dbReference type="Proteomes" id="UP001597280"/>
    </source>
</evidence>
<keyword evidence="4" id="KW-1185">Reference proteome</keyword>
<dbReference type="EMBL" id="JBHUFL010000002">
    <property type="protein sequence ID" value="MFD1835031.1"/>
    <property type="molecule type" value="Genomic_DNA"/>
</dbReference>
<evidence type="ECO:0000313" key="3">
    <source>
        <dbReference type="EMBL" id="MFD1835031.1"/>
    </source>
</evidence>
<organism evidence="3 4">
    <name type="scientific">Brachybacterium rhamnosum</name>
    <dbReference type="NCBI Taxonomy" id="173361"/>
    <lineage>
        <taxon>Bacteria</taxon>
        <taxon>Bacillati</taxon>
        <taxon>Actinomycetota</taxon>
        <taxon>Actinomycetes</taxon>
        <taxon>Micrococcales</taxon>
        <taxon>Dermabacteraceae</taxon>
        <taxon>Brachybacterium</taxon>
    </lineage>
</organism>
<accession>A0ABW4PWD3</accession>
<keyword evidence="2" id="KW-1133">Transmembrane helix</keyword>
<reference evidence="4" key="1">
    <citation type="journal article" date="2019" name="Int. J. Syst. Evol. Microbiol.">
        <title>The Global Catalogue of Microorganisms (GCM) 10K type strain sequencing project: providing services to taxonomists for standard genome sequencing and annotation.</title>
        <authorList>
            <consortium name="The Broad Institute Genomics Platform"/>
            <consortium name="The Broad Institute Genome Sequencing Center for Infectious Disease"/>
            <person name="Wu L."/>
            <person name="Ma J."/>
        </authorList>
    </citation>
    <scope>NUCLEOTIDE SEQUENCE [LARGE SCALE GENOMIC DNA]</scope>
    <source>
        <strain evidence="4">JCM 11650</strain>
    </source>
</reference>
<name>A0ABW4PWD3_9MICO</name>
<protein>
    <submittedName>
        <fullName evidence="3">Uncharacterized protein</fullName>
    </submittedName>
</protein>
<sequence>MTDKTIRSILQNGPDGPESVAGLAARPVVERIAIRDATAGLKPQQAYNPIPASQLLGSREARRTNERLAELLELAKADAEEQRANAGVERGRARRNLVAAWVASGVAVLSLIAQVVFFFLAK</sequence>
<evidence type="ECO:0000256" key="2">
    <source>
        <dbReference type="SAM" id="Phobius"/>
    </source>
</evidence>
<keyword evidence="1" id="KW-0175">Coiled coil</keyword>
<dbReference type="Proteomes" id="UP001597280">
    <property type="component" value="Unassembled WGS sequence"/>
</dbReference>